<sequence>MVSLTSQIVTGTGHGWNILQGPFLVSESEKQTINSLNYSPAFSIYKDAIENESHYSFNDQNFFDIAKHFPLGIADLNNQLVVRDPILTHDGSIHCVGDIPVNSMVYLLKGSTASLLASANQAAKSATTKIDGKDFTVTMVFDCISRMLYMENSFSQELELITKQCSKQIFLVCSL</sequence>
<evidence type="ECO:0000259" key="1">
    <source>
        <dbReference type="SMART" id="SM01204"/>
    </source>
</evidence>
<dbReference type="SMART" id="SM01204">
    <property type="entry name" value="FIST_C"/>
    <property type="match status" value="1"/>
</dbReference>
<feature type="domain" description="FIST C-domain" evidence="1">
    <location>
        <begin position="41"/>
        <end position="172"/>
    </location>
</feature>
<accession>A0ABS9X943</accession>
<comment type="caution">
    <text evidence="2">The sequence shown here is derived from an EMBL/GenBank/DDBJ whole genome shotgun (WGS) entry which is preliminary data.</text>
</comment>
<evidence type="ECO:0000313" key="2">
    <source>
        <dbReference type="EMBL" id="MCI2285587.1"/>
    </source>
</evidence>
<dbReference type="RefSeq" id="WP_242288461.1">
    <property type="nucleotide sequence ID" value="NZ_JAKKSL010000005.1"/>
</dbReference>
<proteinExistence type="predicted"/>
<dbReference type="Pfam" id="PF10442">
    <property type="entry name" value="FIST_C"/>
    <property type="match status" value="1"/>
</dbReference>
<protein>
    <submittedName>
        <fullName evidence="2">FIST C-terminal domain-containing protein</fullName>
    </submittedName>
</protein>
<dbReference type="PANTHER" id="PTHR40252:SF2">
    <property type="entry name" value="BLR0328 PROTEIN"/>
    <property type="match status" value="1"/>
</dbReference>
<dbReference type="InterPro" id="IPR019494">
    <property type="entry name" value="FIST_C"/>
</dbReference>
<evidence type="ECO:0000313" key="3">
    <source>
        <dbReference type="Proteomes" id="UP001139646"/>
    </source>
</evidence>
<reference evidence="2" key="1">
    <citation type="submission" date="2022-01" db="EMBL/GenBank/DDBJ databases">
        <title>Colwellia maritima, isolated from seawater.</title>
        <authorList>
            <person name="Kristyanto S."/>
            <person name="Jung J."/>
            <person name="Jeon C.O."/>
        </authorList>
    </citation>
    <scope>NUCLEOTIDE SEQUENCE</scope>
    <source>
        <strain evidence="2">MSW7</strain>
    </source>
</reference>
<keyword evidence="3" id="KW-1185">Reference proteome</keyword>
<dbReference type="PANTHER" id="PTHR40252">
    <property type="entry name" value="BLR0328 PROTEIN"/>
    <property type="match status" value="1"/>
</dbReference>
<organism evidence="2 3">
    <name type="scientific">Colwellia maritima</name>
    <dbReference type="NCBI Taxonomy" id="2912588"/>
    <lineage>
        <taxon>Bacteria</taxon>
        <taxon>Pseudomonadati</taxon>
        <taxon>Pseudomonadota</taxon>
        <taxon>Gammaproteobacteria</taxon>
        <taxon>Alteromonadales</taxon>
        <taxon>Colwelliaceae</taxon>
        <taxon>Colwellia</taxon>
    </lineage>
</organism>
<name>A0ABS9X943_9GAMM</name>
<gene>
    <name evidence="2" type="ORF">L3081_22125</name>
</gene>
<dbReference type="EMBL" id="JAKKSL010000005">
    <property type="protein sequence ID" value="MCI2285587.1"/>
    <property type="molecule type" value="Genomic_DNA"/>
</dbReference>
<dbReference type="Proteomes" id="UP001139646">
    <property type="component" value="Unassembled WGS sequence"/>
</dbReference>